<dbReference type="Pfam" id="PF00107">
    <property type="entry name" value="ADH_zinc_N"/>
    <property type="match status" value="1"/>
</dbReference>
<dbReference type="InterPro" id="IPR045010">
    <property type="entry name" value="MDR_fam"/>
</dbReference>
<dbReference type="Gene3D" id="3.40.50.720">
    <property type="entry name" value="NAD(P)-binding Rossmann-like Domain"/>
    <property type="match status" value="1"/>
</dbReference>
<gene>
    <name evidence="3" type="ORF">DRE_04561</name>
</gene>
<dbReference type="AlphaFoldDB" id="W7I1R8"/>
<evidence type="ECO:0000256" key="1">
    <source>
        <dbReference type="ARBA" id="ARBA00023002"/>
    </source>
</evidence>
<evidence type="ECO:0000313" key="4">
    <source>
        <dbReference type="Proteomes" id="UP000024837"/>
    </source>
</evidence>
<dbReference type="SUPFAM" id="SSF50129">
    <property type="entry name" value="GroES-like"/>
    <property type="match status" value="1"/>
</dbReference>
<dbReference type="EMBL" id="KI966420">
    <property type="protein sequence ID" value="EWC46183.1"/>
    <property type="molecule type" value="Genomic_DNA"/>
</dbReference>
<sequence length="357" mass="38539">MSAQNPTSYKQIIYAERPDPAIIPDKTFKVQTASLPSSLRPNELLVRAHYLSLDAAMRSWLTAKRSYIAPVEINSVMRGYTIAQVLDTGAAVPRTKFKKGDWVTATTGWTEYAVIQDKWADKVDVPAGCTPLDFMSVLGMTALTAYFGLEEIGNVQPGETVVVSGAAGATGSVAGQIAKIKGGRVIGIAGGKDKCDFLTSSLGFDAAVDYKDPNWRQRLRELTPKYIDVYFDNVGGDILDACLARAAKDSRFVICGAISQYNAATPKGPANILNVISQRITLKGFIVMDYADRYDEARKVLAKWLTEGKLQRKEHIVTGGLEKAPAALVDLYAGGNTGKMLVEIAPLSEALPGNAKL</sequence>
<dbReference type="Pfam" id="PF16884">
    <property type="entry name" value="ADH_N_2"/>
    <property type="match status" value="1"/>
</dbReference>
<dbReference type="OrthoDB" id="809632at2759"/>
<dbReference type="InterPro" id="IPR036291">
    <property type="entry name" value="NAD(P)-bd_dom_sf"/>
</dbReference>
<dbReference type="InterPro" id="IPR013149">
    <property type="entry name" value="ADH-like_C"/>
</dbReference>
<keyword evidence="4" id="KW-1185">Reference proteome</keyword>
<dbReference type="PANTHER" id="PTHR43205:SF42">
    <property type="entry name" value="ALCOHOL DEHYDROGENASE, ZINC-CONTAINING (AFU_ORTHOLOGUE AFUA_7G04530)"/>
    <property type="match status" value="1"/>
</dbReference>
<dbReference type="FunFam" id="3.40.50.720:FF:000121">
    <property type="entry name" value="Prostaglandin reductase 2"/>
    <property type="match status" value="1"/>
</dbReference>
<dbReference type="Gene3D" id="3.90.180.10">
    <property type="entry name" value="Medium-chain alcohol dehydrogenases, catalytic domain"/>
    <property type="match status" value="1"/>
</dbReference>
<keyword evidence="1" id="KW-0560">Oxidoreductase</keyword>
<dbReference type="SMART" id="SM00829">
    <property type="entry name" value="PKS_ER"/>
    <property type="match status" value="1"/>
</dbReference>
<dbReference type="GO" id="GO:0016628">
    <property type="term" value="F:oxidoreductase activity, acting on the CH-CH group of donors, NAD or NADP as acceptor"/>
    <property type="evidence" value="ECO:0007669"/>
    <property type="project" value="InterPro"/>
</dbReference>
<accession>W7I1R8</accession>
<dbReference type="InterPro" id="IPR011032">
    <property type="entry name" value="GroES-like_sf"/>
</dbReference>
<dbReference type="SUPFAM" id="SSF51735">
    <property type="entry name" value="NAD(P)-binding Rossmann-fold domains"/>
    <property type="match status" value="1"/>
</dbReference>
<name>W7I1R8_9PEZI</name>
<evidence type="ECO:0000313" key="3">
    <source>
        <dbReference type="EMBL" id="EWC46183.1"/>
    </source>
</evidence>
<dbReference type="HOGENOM" id="CLU_026673_29_2_1"/>
<evidence type="ECO:0000259" key="2">
    <source>
        <dbReference type="SMART" id="SM00829"/>
    </source>
</evidence>
<protein>
    <recommendedName>
        <fullName evidence="2">Enoyl reductase (ER) domain-containing protein</fullName>
    </recommendedName>
</protein>
<dbReference type="InterPro" id="IPR020843">
    <property type="entry name" value="ER"/>
</dbReference>
<dbReference type="PANTHER" id="PTHR43205">
    <property type="entry name" value="PROSTAGLANDIN REDUCTASE"/>
    <property type="match status" value="1"/>
</dbReference>
<reference evidence="3 4" key="1">
    <citation type="submission" date="2013-05" db="EMBL/GenBank/DDBJ databases">
        <title>Drechslerella stenobrocha genome reveals carnivorous origination and mechanical trapping mechanism of predatory fungi.</title>
        <authorList>
            <person name="Liu X."/>
            <person name="Zhang W."/>
            <person name="Liu K."/>
        </authorList>
    </citation>
    <scope>NUCLEOTIDE SEQUENCE [LARGE SCALE GENOMIC DNA]</scope>
    <source>
        <strain evidence="3 4">248</strain>
    </source>
</reference>
<dbReference type="InterPro" id="IPR041694">
    <property type="entry name" value="ADH_N_2"/>
</dbReference>
<dbReference type="CDD" id="cd05288">
    <property type="entry name" value="PGDH"/>
    <property type="match status" value="1"/>
</dbReference>
<proteinExistence type="predicted"/>
<organism evidence="3 4">
    <name type="scientific">Drechslerella stenobrocha 248</name>
    <dbReference type="NCBI Taxonomy" id="1043628"/>
    <lineage>
        <taxon>Eukaryota</taxon>
        <taxon>Fungi</taxon>
        <taxon>Dikarya</taxon>
        <taxon>Ascomycota</taxon>
        <taxon>Pezizomycotina</taxon>
        <taxon>Orbiliomycetes</taxon>
        <taxon>Orbiliales</taxon>
        <taxon>Orbiliaceae</taxon>
        <taxon>Drechslerella</taxon>
    </lineage>
</organism>
<feature type="domain" description="Enoyl reductase (ER)" evidence="2">
    <location>
        <begin position="21"/>
        <end position="342"/>
    </location>
</feature>
<dbReference type="Proteomes" id="UP000024837">
    <property type="component" value="Unassembled WGS sequence"/>
</dbReference>